<accession>A0A1J7IZL0</accession>
<dbReference type="InterPro" id="IPR018849">
    <property type="entry name" value="Urb2/Npa2_C"/>
</dbReference>
<dbReference type="PANTHER" id="PTHR15682:SF2">
    <property type="entry name" value="UNHEALTHY RIBOSOME BIOGENESIS PROTEIN 2 HOMOLOG"/>
    <property type="match status" value="1"/>
</dbReference>
<reference evidence="3 4" key="1">
    <citation type="submission" date="2016-10" db="EMBL/GenBank/DDBJ databases">
        <title>Draft genome sequence of Coniochaeta ligniaria NRRL30616, a lignocellulolytic fungus for bioabatement of inhibitors in plant biomass hydrolysates.</title>
        <authorList>
            <consortium name="DOE Joint Genome Institute"/>
            <person name="Jimenez D.J."/>
            <person name="Hector R.E."/>
            <person name="Riley R."/>
            <person name="Sun H."/>
            <person name="Grigoriev I.V."/>
            <person name="Van Elsas J.D."/>
            <person name="Nichols N.N."/>
        </authorList>
    </citation>
    <scope>NUCLEOTIDE SEQUENCE [LARGE SCALE GENOMIC DNA]</scope>
    <source>
        <strain evidence="3 4">NRRL 30616</strain>
    </source>
</reference>
<evidence type="ECO:0000313" key="4">
    <source>
        <dbReference type="Proteomes" id="UP000182658"/>
    </source>
</evidence>
<organism evidence="3 4">
    <name type="scientific">Coniochaeta ligniaria NRRL 30616</name>
    <dbReference type="NCBI Taxonomy" id="1408157"/>
    <lineage>
        <taxon>Eukaryota</taxon>
        <taxon>Fungi</taxon>
        <taxon>Dikarya</taxon>
        <taxon>Ascomycota</taxon>
        <taxon>Pezizomycotina</taxon>
        <taxon>Sordariomycetes</taxon>
        <taxon>Sordariomycetidae</taxon>
        <taxon>Coniochaetales</taxon>
        <taxon>Coniochaetaceae</taxon>
        <taxon>Coniochaeta</taxon>
    </lineage>
</organism>
<proteinExistence type="predicted"/>
<gene>
    <name evidence="3" type="ORF">CONLIGDRAFT_628087</name>
</gene>
<feature type="domain" description="Nucleolar 27S pre-rRNA processing Urb2/Npa2 C-terminal" evidence="2">
    <location>
        <begin position="1155"/>
        <end position="1380"/>
    </location>
</feature>
<evidence type="ECO:0000256" key="1">
    <source>
        <dbReference type="SAM" id="MobiDB-lite"/>
    </source>
</evidence>
<protein>
    <recommendedName>
        <fullName evidence="2">Nucleolar 27S pre-rRNA processing Urb2/Npa2 C-terminal domain-containing protein</fullName>
    </recommendedName>
</protein>
<dbReference type="SUPFAM" id="SSF48371">
    <property type="entry name" value="ARM repeat"/>
    <property type="match status" value="1"/>
</dbReference>
<dbReference type="EMBL" id="KV875094">
    <property type="protein sequence ID" value="OIW33199.1"/>
    <property type="molecule type" value="Genomic_DNA"/>
</dbReference>
<dbReference type="InParanoid" id="A0A1J7IZL0"/>
<sequence>MAEQHNQPGELALVKAVRSLDQGGSEAIPDKLDQIWKILSIYTGGRFHAAEEMLVRWLLKNMNGSSDDAQKLRRYPLTWRILGKVFSSVPLFSLAKSLADRRFVHILQSALNDASQPKEVSEPKQSSDTEMVDVDSELARPRKKKRSDTVQFDMESQSGVDGCLRTAESLFEAVRLLLKRLEPTTSSEAKRDSHMGAEHIKSLFCSSAGDIKDLILPAFNACKLAVNNAENAELHDGQESWISTICGLWDLHLQGEGDAVQVATHLSPATISMLGKLTGLSHEPCTIDDEVKDRWAHDLERFLTRNLILPARTAFLNQETVEIIRSTADITSGFSTLSCPVIFDLVLDSPQLAGGQGAKRDNDSWIQAVFSLLDETLQSSKSKHKLMAVKHMMNMAYDNGVSLSLESLRSFCNGYALKSTKVEWLLLLLVAKLNPDAFIVGDGEALLQTVLDRLQSPDALADDALDDATQFIVSLAEGFAKARDLSGFVKRWYEHLVATEPHTKSRSRQYLLWYSEKLITAVAESLEKTMNTKQILSLLDWLESQGEGPAEDATLVLLFGALSQGISQEEVVDAVGTRLFDTTYRKQMSGSEKTEVLANKWTVARRSLQWSPLKQAEEIWSEQHSAVPSMNFIFKECPLSETFLFEAFKFAVAGWTGTEDGKEKAVYWTTEFLKRLDQGSGPSGGSLQQMVADYLVQGHPRLLSMVMELEPPLFPSFLKDALSYSPLEQCLEAKKARLAIFKNENNTNSQRTMDMLLSWICENNRNDRHYTHIDAEILLSIPLEAISREHREKLMGLLMPFMYAVTEVPDISKIEDLEPIASLMAKLMRKPTFYTSMTFRDIDRVAWAFAESDATFPLQYLPLVEELATLTARQMTTNMETRELEYLHDAVRDMQELHRSGTRVEAVLVFRVALLKVLIVAIYSHCTPDTLRNLKIDGLELRLTSLVEVVVREFCSSWQDTPALGSLLQSLSVVLDTTDDLEQYEFADELYAGLSRVIAPFIPRLRGASETLRSRGDVDVWSLRRFLTKRSDRDNRVLLDLGNTPAAMPDDGSNVLSGLQLSHKEGIVEYIDACVGDSDDRTRLDMAHTLLTEQSDASNRMAKLLAVQRIIQTLNGNAASLAKLAASEKDADLATIHTILCKRLRHAETPVEFLLISQILQTILDDRSYAMTQWNIELTLSTVSSLASQATTHKGISSTPKAYESLCRLVQVIVRRHRLRLEGHFHILVTVLQSLLRSLICHPYDVSGHTWPTGLIKDPSAFPRWAKHAKAFARLVTMVCEPTPGSVSRSQQASLDSATGAAKRYAGQHMYLVLMLYIKLQLEQNVPHAVREVLEPGVFAILDITTPEGRRIMNDALDGSGRAIMKELYKQYLKFGKWSGI</sequence>
<dbReference type="GO" id="GO:0042254">
    <property type="term" value="P:ribosome biogenesis"/>
    <property type="evidence" value="ECO:0007669"/>
    <property type="project" value="TreeGrafter"/>
</dbReference>
<dbReference type="InterPro" id="IPR016024">
    <property type="entry name" value="ARM-type_fold"/>
</dbReference>
<dbReference type="GO" id="GO:0005730">
    <property type="term" value="C:nucleolus"/>
    <property type="evidence" value="ECO:0007669"/>
    <property type="project" value="TreeGrafter"/>
</dbReference>
<feature type="region of interest" description="Disordered" evidence="1">
    <location>
        <begin position="114"/>
        <end position="151"/>
    </location>
</feature>
<dbReference type="Pfam" id="PF10441">
    <property type="entry name" value="Urb2"/>
    <property type="match status" value="1"/>
</dbReference>
<dbReference type="PANTHER" id="PTHR15682">
    <property type="entry name" value="UNHEALTHY RIBOSOME BIOGENESIS PROTEIN 2 HOMOLOG"/>
    <property type="match status" value="1"/>
</dbReference>
<keyword evidence="4" id="KW-1185">Reference proteome</keyword>
<dbReference type="OrthoDB" id="160374at2759"/>
<name>A0A1J7IZL0_9PEZI</name>
<evidence type="ECO:0000259" key="2">
    <source>
        <dbReference type="Pfam" id="PF10441"/>
    </source>
</evidence>
<dbReference type="InterPro" id="IPR052609">
    <property type="entry name" value="Ribosome_Biogenesis_Reg"/>
</dbReference>
<dbReference type="Proteomes" id="UP000182658">
    <property type="component" value="Unassembled WGS sequence"/>
</dbReference>
<dbReference type="STRING" id="1408157.A0A1J7IZL0"/>
<evidence type="ECO:0000313" key="3">
    <source>
        <dbReference type="EMBL" id="OIW33199.1"/>
    </source>
</evidence>